<evidence type="ECO:0000313" key="1">
    <source>
        <dbReference type="EMBL" id="KIM85309.1"/>
    </source>
</evidence>
<reference evidence="2" key="2">
    <citation type="submission" date="2015-01" db="EMBL/GenBank/DDBJ databases">
        <title>Evolutionary Origins and Diversification of the Mycorrhizal Mutualists.</title>
        <authorList>
            <consortium name="DOE Joint Genome Institute"/>
            <consortium name="Mycorrhizal Genomics Consortium"/>
            <person name="Kohler A."/>
            <person name="Kuo A."/>
            <person name="Nagy L.G."/>
            <person name="Floudas D."/>
            <person name="Copeland A."/>
            <person name="Barry K.W."/>
            <person name="Cichocki N."/>
            <person name="Veneault-Fourrey C."/>
            <person name="LaButti K."/>
            <person name="Lindquist E.A."/>
            <person name="Lipzen A."/>
            <person name="Lundell T."/>
            <person name="Morin E."/>
            <person name="Murat C."/>
            <person name="Riley R."/>
            <person name="Ohm R."/>
            <person name="Sun H."/>
            <person name="Tunlid A."/>
            <person name="Henrissat B."/>
            <person name="Grigoriev I.V."/>
            <person name="Hibbett D.S."/>
            <person name="Martin F."/>
        </authorList>
    </citation>
    <scope>NUCLEOTIDE SEQUENCE [LARGE SCALE GENOMIC DNA]</scope>
    <source>
        <strain evidence="2">F 1598</strain>
    </source>
</reference>
<organism evidence="1 2">
    <name type="scientific">Piloderma croceum (strain F 1598)</name>
    <dbReference type="NCBI Taxonomy" id="765440"/>
    <lineage>
        <taxon>Eukaryota</taxon>
        <taxon>Fungi</taxon>
        <taxon>Dikarya</taxon>
        <taxon>Basidiomycota</taxon>
        <taxon>Agaricomycotina</taxon>
        <taxon>Agaricomycetes</taxon>
        <taxon>Agaricomycetidae</taxon>
        <taxon>Atheliales</taxon>
        <taxon>Atheliaceae</taxon>
        <taxon>Piloderma</taxon>
    </lineage>
</organism>
<gene>
    <name evidence="1" type="ORF">PILCRDRAFT_817310</name>
</gene>
<protein>
    <submittedName>
        <fullName evidence="1">Uncharacterized protein</fullName>
    </submittedName>
</protein>
<accession>A0A0C3FZX4</accession>
<sequence length="60" mass="7066">MTSDTNEVTEHGDRRESELRRPFEFGHFVRDLDQIAKATFFARFRHTAALHSSIYQGIRI</sequence>
<dbReference type="HOGENOM" id="CLU_2942596_0_0_1"/>
<dbReference type="AlphaFoldDB" id="A0A0C3FZX4"/>
<dbReference type="Proteomes" id="UP000054166">
    <property type="component" value="Unassembled WGS sequence"/>
</dbReference>
<proteinExistence type="predicted"/>
<dbReference type="EMBL" id="KN832985">
    <property type="protein sequence ID" value="KIM85309.1"/>
    <property type="molecule type" value="Genomic_DNA"/>
</dbReference>
<keyword evidence="2" id="KW-1185">Reference proteome</keyword>
<name>A0A0C3FZX4_PILCF</name>
<reference evidence="1 2" key="1">
    <citation type="submission" date="2014-04" db="EMBL/GenBank/DDBJ databases">
        <authorList>
            <consortium name="DOE Joint Genome Institute"/>
            <person name="Kuo A."/>
            <person name="Tarkka M."/>
            <person name="Buscot F."/>
            <person name="Kohler A."/>
            <person name="Nagy L.G."/>
            <person name="Floudas D."/>
            <person name="Copeland A."/>
            <person name="Barry K.W."/>
            <person name="Cichocki N."/>
            <person name="Veneault-Fourrey C."/>
            <person name="LaButti K."/>
            <person name="Lindquist E.A."/>
            <person name="Lipzen A."/>
            <person name="Lundell T."/>
            <person name="Morin E."/>
            <person name="Murat C."/>
            <person name="Sun H."/>
            <person name="Tunlid A."/>
            <person name="Henrissat B."/>
            <person name="Grigoriev I.V."/>
            <person name="Hibbett D.S."/>
            <person name="Martin F."/>
            <person name="Nordberg H.P."/>
            <person name="Cantor M.N."/>
            <person name="Hua S.X."/>
        </authorList>
    </citation>
    <scope>NUCLEOTIDE SEQUENCE [LARGE SCALE GENOMIC DNA]</scope>
    <source>
        <strain evidence="1 2">F 1598</strain>
    </source>
</reference>
<evidence type="ECO:0000313" key="2">
    <source>
        <dbReference type="Proteomes" id="UP000054166"/>
    </source>
</evidence>
<dbReference type="InParanoid" id="A0A0C3FZX4"/>